<protein>
    <submittedName>
        <fullName evidence="1">Uncharacterized protein</fullName>
    </submittedName>
</protein>
<reference evidence="1 2" key="1">
    <citation type="submission" date="2021-06" db="EMBL/GenBank/DDBJ databases">
        <title>Caerostris darwini draft genome.</title>
        <authorList>
            <person name="Kono N."/>
            <person name="Arakawa K."/>
        </authorList>
    </citation>
    <scope>NUCLEOTIDE SEQUENCE [LARGE SCALE GENOMIC DNA]</scope>
</reference>
<dbReference type="AlphaFoldDB" id="A0AAV4SL97"/>
<evidence type="ECO:0000313" key="2">
    <source>
        <dbReference type="Proteomes" id="UP001054837"/>
    </source>
</evidence>
<sequence length="95" mass="10766">MRSRGHLNLHSISYCPATMRSRGHLNCHSISYCPATMRSRGHLNLHSISYCPATMRSRSLKLPLHILLPSYYASRGHLNCQPYPTAQLLCEVEVT</sequence>
<accession>A0AAV4SL97</accession>
<dbReference type="Proteomes" id="UP001054837">
    <property type="component" value="Unassembled WGS sequence"/>
</dbReference>
<dbReference type="EMBL" id="BPLQ01007901">
    <property type="protein sequence ID" value="GIY33092.1"/>
    <property type="molecule type" value="Genomic_DNA"/>
</dbReference>
<keyword evidence="2" id="KW-1185">Reference proteome</keyword>
<proteinExistence type="predicted"/>
<evidence type="ECO:0000313" key="1">
    <source>
        <dbReference type="EMBL" id="GIY33092.1"/>
    </source>
</evidence>
<organism evidence="1 2">
    <name type="scientific">Caerostris darwini</name>
    <dbReference type="NCBI Taxonomy" id="1538125"/>
    <lineage>
        <taxon>Eukaryota</taxon>
        <taxon>Metazoa</taxon>
        <taxon>Ecdysozoa</taxon>
        <taxon>Arthropoda</taxon>
        <taxon>Chelicerata</taxon>
        <taxon>Arachnida</taxon>
        <taxon>Araneae</taxon>
        <taxon>Araneomorphae</taxon>
        <taxon>Entelegynae</taxon>
        <taxon>Araneoidea</taxon>
        <taxon>Araneidae</taxon>
        <taxon>Caerostris</taxon>
    </lineage>
</organism>
<comment type="caution">
    <text evidence="1">The sequence shown here is derived from an EMBL/GenBank/DDBJ whole genome shotgun (WGS) entry which is preliminary data.</text>
</comment>
<gene>
    <name evidence="1" type="ORF">CDAR_439931</name>
</gene>
<name>A0AAV4SL97_9ARAC</name>